<dbReference type="Gene3D" id="1.10.260.40">
    <property type="entry name" value="lambda repressor-like DNA-binding domains"/>
    <property type="match status" value="1"/>
</dbReference>
<evidence type="ECO:0000313" key="2">
    <source>
        <dbReference type="EMBL" id="QAY63726.1"/>
    </source>
</evidence>
<dbReference type="OrthoDB" id="4161577at2"/>
<dbReference type="InterPro" id="IPR010982">
    <property type="entry name" value="Lambda_DNA-bd_dom_sf"/>
</dbReference>
<evidence type="ECO:0000259" key="1">
    <source>
        <dbReference type="PROSITE" id="PS50943"/>
    </source>
</evidence>
<gene>
    <name evidence="2" type="ORF">ET495_11250</name>
</gene>
<dbReference type="Proteomes" id="UP000291758">
    <property type="component" value="Chromosome"/>
</dbReference>
<dbReference type="SUPFAM" id="SSF47413">
    <property type="entry name" value="lambda repressor-like DNA-binding domains"/>
    <property type="match status" value="1"/>
</dbReference>
<dbReference type="PROSITE" id="PS50943">
    <property type="entry name" value="HTH_CROC1"/>
    <property type="match status" value="1"/>
</dbReference>
<dbReference type="GO" id="GO:0003677">
    <property type="term" value="F:DNA binding"/>
    <property type="evidence" value="ECO:0007669"/>
    <property type="project" value="InterPro"/>
</dbReference>
<dbReference type="RefSeq" id="WP_129204886.1">
    <property type="nucleotide sequence ID" value="NZ_CP035495.1"/>
</dbReference>
<name>A0A4P6EMX8_9MICO</name>
<keyword evidence="3" id="KW-1185">Reference proteome</keyword>
<dbReference type="AlphaFoldDB" id="A0A4P6EMX8"/>
<proteinExistence type="predicted"/>
<reference evidence="2 3" key="1">
    <citation type="submission" date="2019-01" db="EMBL/GenBank/DDBJ databases">
        <title>Genome sequencing of strain 2JSPR-7.</title>
        <authorList>
            <person name="Heo J."/>
            <person name="Kim S.-J."/>
            <person name="Kim J.-S."/>
            <person name="Hong S.-B."/>
            <person name="Kwon S.-W."/>
        </authorList>
    </citation>
    <scope>NUCLEOTIDE SEQUENCE [LARGE SCALE GENOMIC DNA]</scope>
    <source>
        <strain evidence="2 3">2JSPR-7</strain>
    </source>
</reference>
<sequence length="204" mass="21998">MSQESWGPKWTATVGAQVRMLREPAGFGSVQKLADRCAVLGFPIPRSTIANMENGQRPNVTVQEVAVLAAALGVPPVRLLYPIREGATAIEVLPTIEQLPFDALEWFVGLNGLTEELPSNTDDLDLVREEGRLARDVVGWMAQRAQAVDTVERAAAGLPSSGPAATQDDVDRLRARVAAARDALREHREKMRARGVVPAGDVDA</sequence>
<dbReference type="EMBL" id="CP035495">
    <property type="protein sequence ID" value="QAY63726.1"/>
    <property type="molecule type" value="Genomic_DNA"/>
</dbReference>
<feature type="domain" description="HTH cro/C1-type" evidence="1">
    <location>
        <begin position="44"/>
        <end position="79"/>
    </location>
</feature>
<protein>
    <submittedName>
        <fullName evidence="2">XRE family transcriptional regulator</fullName>
    </submittedName>
</protein>
<dbReference type="InterPro" id="IPR001387">
    <property type="entry name" value="Cro/C1-type_HTH"/>
</dbReference>
<organism evidence="2 3">
    <name type="scientific">Xylanimonas allomyrinae</name>
    <dbReference type="NCBI Taxonomy" id="2509459"/>
    <lineage>
        <taxon>Bacteria</taxon>
        <taxon>Bacillati</taxon>
        <taxon>Actinomycetota</taxon>
        <taxon>Actinomycetes</taxon>
        <taxon>Micrococcales</taxon>
        <taxon>Promicromonosporaceae</taxon>
        <taxon>Xylanimonas</taxon>
    </lineage>
</organism>
<dbReference type="CDD" id="cd00093">
    <property type="entry name" value="HTH_XRE"/>
    <property type="match status" value="1"/>
</dbReference>
<dbReference type="Pfam" id="PF13560">
    <property type="entry name" value="HTH_31"/>
    <property type="match status" value="1"/>
</dbReference>
<dbReference type="KEGG" id="xyl:ET495_11250"/>
<evidence type="ECO:0000313" key="3">
    <source>
        <dbReference type="Proteomes" id="UP000291758"/>
    </source>
</evidence>
<accession>A0A4P6EMX8</accession>